<proteinExistence type="predicted"/>
<evidence type="ECO:0000313" key="3">
    <source>
        <dbReference type="Proteomes" id="UP001348397"/>
    </source>
</evidence>
<evidence type="ECO:0000313" key="2">
    <source>
        <dbReference type="EMBL" id="MEC3874205.1"/>
    </source>
</evidence>
<dbReference type="RefSeq" id="WP_326319300.1">
    <property type="nucleotide sequence ID" value="NZ_JAYLAA010000001.1"/>
</dbReference>
<keyword evidence="1" id="KW-0732">Signal</keyword>
<gene>
    <name evidence="2" type="ORF">SOP96_00575</name>
</gene>
<evidence type="ECO:0008006" key="4">
    <source>
        <dbReference type="Google" id="ProtNLM"/>
    </source>
</evidence>
<dbReference type="PROSITE" id="PS51257">
    <property type="entry name" value="PROKAR_LIPOPROTEIN"/>
    <property type="match status" value="1"/>
</dbReference>
<accession>A0ABU6HMA9</accession>
<keyword evidence="3" id="KW-1185">Reference proteome</keyword>
<reference evidence="2 3" key="1">
    <citation type="submission" date="2024-01" db="EMBL/GenBank/DDBJ databases">
        <title>Chryseobacterium sp. T9W2-O.</title>
        <authorList>
            <person name="Maltman C."/>
        </authorList>
    </citation>
    <scope>NUCLEOTIDE SEQUENCE [LARGE SCALE GENOMIC DNA]</scope>
    <source>
        <strain evidence="2 3">T9W2-O</strain>
    </source>
</reference>
<name>A0ABU6HMA9_9FLAO</name>
<feature type="chain" id="PRO_5045922235" description="MORN repeat protein" evidence="1">
    <location>
        <begin position="23"/>
        <end position="221"/>
    </location>
</feature>
<dbReference type="EMBL" id="JAYLAA010000001">
    <property type="protein sequence ID" value="MEC3874205.1"/>
    <property type="molecule type" value="Genomic_DNA"/>
</dbReference>
<dbReference type="Proteomes" id="UP001348397">
    <property type="component" value="Unassembled WGS sequence"/>
</dbReference>
<sequence length="221" mass="25968">MKRKLIFIICFLIMFISCNSVNNPNHPKWLCNKKIACKKHPILEKPKRIEFTRLYNNSEINFKYIDFPNEDQRLAFVLCEDEFEEGGLRKGQIIDGYKEGKWLSGDADFDDNGTVYAKGGIWREEYFKNGLRDSIYRRFDADGKIIYETIFKKGTGLWKELHSNGALYFEMYTKDGYFTDTLRLHDDKGKIIGKRLYKKDSLVYEEGLPCFPYRPSSVPSD</sequence>
<feature type="signal peptide" evidence="1">
    <location>
        <begin position="1"/>
        <end position="22"/>
    </location>
</feature>
<comment type="caution">
    <text evidence="2">The sequence shown here is derived from an EMBL/GenBank/DDBJ whole genome shotgun (WGS) entry which is preliminary data.</text>
</comment>
<organism evidence="2 3">
    <name type="scientific">Chryseobacterium salviniae</name>
    <dbReference type="NCBI Taxonomy" id="3101750"/>
    <lineage>
        <taxon>Bacteria</taxon>
        <taxon>Pseudomonadati</taxon>
        <taxon>Bacteroidota</taxon>
        <taxon>Flavobacteriia</taxon>
        <taxon>Flavobacteriales</taxon>
        <taxon>Weeksellaceae</taxon>
        <taxon>Chryseobacterium group</taxon>
        <taxon>Chryseobacterium</taxon>
    </lineage>
</organism>
<dbReference type="Gene3D" id="3.90.930.1">
    <property type="match status" value="1"/>
</dbReference>
<evidence type="ECO:0000256" key="1">
    <source>
        <dbReference type="SAM" id="SignalP"/>
    </source>
</evidence>
<dbReference type="SUPFAM" id="SSF82185">
    <property type="entry name" value="Histone H3 K4-specific methyltransferase SET7/9 N-terminal domain"/>
    <property type="match status" value="1"/>
</dbReference>
<protein>
    <recommendedName>
        <fullName evidence="4">MORN repeat protein</fullName>
    </recommendedName>
</protein>